<sequence length="67" mass="7768">MCKGCWLSVSVISRSAKYPTMWEYRRARMTSRKRSQCSKINTPLKNSSSQGTSQTIHVDYTHSRWPA</sequence>
<organism evidence="2 3">
    <name type="scientific">Geodia barretti</name>
    <name type="common">Barrett's horny sponge</name>
    <dbReference type="NCBI Taxonomy" id="519541"/>
    <lineage>
        <taxon>Eukaryota</taxon>
        <taxon>Metazoa</taxon>
        <taxon>Porifera</taxon>
        <taxon>Demospongiae</taxon>
        <taxon>Heteroscleromorpha</taxon>
        <taxon>Tetractinellida</taxon>
        <taxon>Astrophorina</taxon>
        <taxon>Geodiidae</taxon>
        <taxon>Geodia</taxon>
    </lineage>
</organism>
<dbReference type="AlphaFoldDB" id="A0AA35T883"/>
<accession>A0AA35T883</accession>
<reference evidence="2" key="1">
    <citation type="submission" date="2023-03" db="EMBL/GenBank/DDBJ databases">
        <authorList>
            <person name="Steffen K."/>
            <person name="Cardenas P."/>
        </authorList>
    </citation>
    <scope>NUCLEOTIDE SEQUENCE</scope>
</reference>
<protein>
    <submittedName>
        <fullName evidence="2">Uncharacterized protein</fullName>
    </submittedName>
</protein>
<evidence type="ECO:0000256" key="1">
    <source>
        <dbReference type="SAM" id="MobiDB-lite"/>
    </source>
</evidence>
<proteinExistence type="predicted"/>
<gene>
    <name evidence="2" type="ORF">GBAR_LOCUS23620</name>
</gene>
<keyword evidence="3" id="KW-1185">Reference proteome</keyword>
<evidence type="ECO:0000313" key="3">
    <source>
        <dbReference type="Proteomes" id="UP001174909"/>
    </source>
</evidence>
<dbReference type="EMBL" id="CASHTH010003273">
    <property type="protein sequence ID" value="CAI8042601.1"/>
    <property type="molecule type" value="Genomic_DNA"/>
</dbReference>
<dbReference type="Proteomes" id="UP001174909">
    <property type="component" value="Unassembled WGS sequence"/>
</dbReference>
<feature type="compositionally biased region" description="Polar residues" evidence="1">
    <location>
        <begin position="37"/>
        <end position="56"/>
    </location>
</feature>
<feature type="region of interest" description="Disordered" evidence="1">
    <location>
        <begin position="35"/>
        <end position="67"/>
    </location>
</feature>
<comment type="caution">
    <text evidence="2">The sequence shown here is derived from an EMBL/GenBank/DDBJ whole genome shotgun (WGS) entry which is preliminary data.</text>
</comment>
<name>A0AA35T883_GEOBA</name>
<evidence type="ECO:0000313" key="2">
    <source>
        <dbReference type="EMBL" id="CAI8042601.1"/>
    </source>
</evidence>